<evidence type="ECO:0000313" key="2">
    <source>
        <dbReference type="Proteomes" id="UP000004995"/>
    </source>
</evidence>
<dbReference type="AlphaFoldDB" id="K3YNJ6"/>
<evidence type="ECO:0000313" key="1">
    <source>
        <dbReference type="EnsemblPlants" id="KQL00996"/>
    </source>
</evidence>
<accession>K3YNJ6</accession>
<reference evidence="1" key="2">
    <citation type="submission" date="2018-08" db="UniProtKB">
        <authorList>
            <consortium name="EnsemblPlants"/>
        </authorList>
    </citation>
    <scope>IDENTIFICATION</scope>
    <source>
        <strain evidence="1">Yugu1</strain>
    </source>
</reference>
<dbReference type="EnsemblPlants" id="KQL00996">
    <property type="protein sequence ID" value="KQL00996"/>
    <property type="gene ID" value="SETIT_015838mg"/>
</dbReference>
<reference evidence="2" key="1">
    <citation type="journal article" date="2012" name="Nat. Biotechnol.">
        <title>Reference genome sequence of the model plant Setaria.</title>
        <authorList>
            <person name="Bennetzen J.L."/>
            <person name="Schmutz J."/>
            <person name="Wang H."/>
            <person name="Percifield R."/>
            <person name="Hawkins J."/>
            <person name="Pontaroli A.C."/>
            <person name="Estep M."/>
            <person name="Feng L."/>
            <person name="Vaughn J.N."/>
            <person name="Grimwood J."/>
            <person name="Jenkins J."/>
            <person name="Barry K."/>
            <person name="Lindquist E."/>
            <person name="Hellsten U."/>
            <person name="Deshpande S."/>
            <person name="Wang X."/>
            <person name="Wu X."/>
            <person name="Mitros T."/>
            <person name="Triplett J."/>
            <person name="Yang X."/>
            <person name="Ye C.Y."/>
            <person name="Mauro-Herrera M."/>
            <person name="Wang L."/>
            <person name="Li P."/>
            <person name="Sharma M."/>
            <person name="Sharma R."/>
            <person name="Ronald P.C."/>
            <person name="Panaud O."/>
            <person name="Kellogg E.A."/>
            <person name="Brutnell T.P."/>
            <person name="Doust A.N."/>
            <person name="Tuskan G.A."/>
            <person name="Rokhsar D."/>
            <person name="Devos K.M."/>
        </authorList>
    </citation>
    <scope>NUCLEOTIDE SEQUENCE [LARGE SCALE GENOMIC DNA]</scope>
    <source>
        <strain evidence="2">cv. Yugu1</strain>
    </source>
</reference>
<keyword evidence="2" id="KW-1185">Reference proteome</keyword>
<dbReference type="InParanoid" id="K3YNJ6"/>
<sequence>MFHEFKQMQKRKWLNKDNKETQNCVVSTVSEGTLWCAAGAKELKGLLKGVA</sequence>
<dbReference type="HOGENOM" id="CLU_3110015_0_0_1"/>
<protein>
    <submittedName>
        <fullName evidence="1">Uncharacterized protein</fullName>
    </submittedName>
</protein>
<proteinExistence type="predicted"/>
<name>K3YNJ6_SETIT</name>
<dbReference type="Gramene" id="KQL00996">
    <property type="protein sequence ID" value="KQL00996"/>
    <property type="gene ID" value="SETIT_015838mg"/>
</dbReference>
<dbReference type="Proteomes" id="UP000004995">
    <property type="component" value="Unassembled WGS sequence"/>
</dbReference>
<dbReference type="EMBL" id="AGNK02003595">
    <property type="status" value="NOT_ANNOTATED_CDS"/>
    <property type="molecule type" value="Genomic_DNA"/>
</dbReference>
<organism evidence="1 2">
    <name type="scientific">Setaria italica</name>
    <name type="common">Foxtail millet</name>
    <name type="synonym">Panicum italicum</name>
    <dbReference type="NCBI Taxonomy" id="4555"/>
    <lineage>
        <taxon>Eukaryota</taxon>
        <taxon>Viridiplantae</taxon>
        <taxon>Streptophyta</taxon>
        <taxon>Embryophyta</taxon>
        <taxon>Tracheophyta</taxon>
        <taxon>Spermatophyta</taxon>
        <taxon>Magnoliopsida</taxon>
        <taxon>Liliopsida</taxon>
        <taxon>Poales</taxon>
        <taxon>Poaceae</taxon>
        <taxon>PACMAD clade</taxon>
        <taxon>Panicoideae</taxon>
        <taxon>Panicodae</taxon>
        <taxon>Paniceae</taxon>
        <taxon>Cenchrinae</taxon>
        <taxon>Setaria</taxon>
    </lineage>
</organism>